<proteinExistence type="predicted"/>
<feature type="region of interest" description="Disordered" evidence="1">
    <location>
        <begin position="1"/>
        <end position="61"/>
    </location>
</feature>
<dbReference type="EMBL" id="JABDHM010000010">
    <property type="protein sequence ID" value="KAF5224858.1"/>
    <property type="molecule type" value="Genomic_DNA"/>
</dbReference>
<name>A0A7J6YFI8_TRYCR</name>
<organism evidence="2 3">
    <name type="scientific">Trypanosoma cruzi</name>
    <dbReference type="NCBI Taxonomy" id="5693"/>
    <lineage>
        <taxon>Eukaryota</taxon>
        <taxon>Discoba</taxon>
        <taxon>Euglenozoa</taxon>
        <taxon>Kinetoplastea</taxon>
        <taxon>Metakinetoplastina</taxon>
        <taxon>Trypanosomatida</taxon>
        <taxon>Trypanosomatidae</taxon>
        <taxon>Trypanosoma</taxon>
        <taxon>Schizotrypanum</taxon>
    </lineage>
</organism>
<reference evidence="2 3" key="1">
    <citation type="journal article" date="2019" name="Genome Biol. Evol.">
        <title>Nanopore Sequencing Significantly Improves Genome Assembly of the Protozoan Parasite Trypanosoma cruzi.</title>
        <authorList>
            <person name="Diaz-Viraque F."/>
            <person name="Pita S."/>
            <person name="Greif G."/>
            <person name="de Souza R.C.M."/>
            <person name="Iraola G."/>
            <person name="Robello C."/>
        </authorList>
    </citation>
    <scope>NUCLEOTIDE SEQUENCE [LARGE SCALE GENOMIC DNA]</scope>
    <source>
        <strain evidence="2 3">Berenice</strain>
    </source>
</reference>
<dbReference type="Proteomes" id="UP000583944">
    <property type="component" value="Unassembled WGS sequence"/>
</dbReference>
<gene>
    <name evidence="2" type="ORF">ECC02_002163</name>
</gene>
<evidence type="ECO:0000313" key="2">
    <source>
        <dbReference type="EMBL" id="KAF5224858.1"/>
    </source>
</evidence>
<dbReference type="AlphaFoldDB" id="A0A7J6YFI8"/>
<feature type="compositionally biased region" description="Basic and acidic residues" evidence="1">
    <location>
        <begin position="1"/>
        <end position="12"/>
    </location>
</feature>
<evidence type="ECO:0000313" key="3">
    <source>
        <dbReference type="Proteomes" id="UP000583944"/>
    </source>
</evidence>
<accession>A0A7J6YFI8</accession>
<feature type="compositionally biased region" description="Basic and acidic residues" evidence="1">
    <location>
        <begin position="28"/>
        <end position="42"/>
    </location>
</feature>
<evidence type="ECO:0000256" key="1">
    <source>
        <dbReference type="SAM" id="MobiDB-lite"/>
    </source>
</evidence>
<sequence length="257" mass="29293">MEKVMEEKHSELQGKPVRTGSSHPPWTRRRDPPPPEHSHGQRDAATSPQPTHNAPGASTHPASHTLKWVLTHPPVTRRQNLHGHPAFNGMRRLTHCRYTECAISPKEVIFRPSLKYVSVCDGPYNKTKVKIKWKTQQYCGTASHNDSTTREQFSDCASYAHTIKIIYENHPMFLTKKNKNNPTPSLVYSVTVMFDSVGHSWHLCASMPPGAGAPAPHGNKSIQLYENNPIFFFTRYQTIPFIPQFVSFSYFLFFPHF</sequence>
<protein>
    <submittedName>
        <fullName evidence="2">Uncharacterized protein</fullName>
    </submittedName>
</protein>
<comment type="caution">
    <text evidence="2">The sequence shown here is derived from an EMBL/GenBank/DDBJ whole genome shotgun (WGS) entry which is preliminary data.</text>
</comment>
<dbReference type="VEuPathDB" id="TriTrypDB:ECC02_002163"/>